<organism evidence="2 3">
    <name type="scientific">Rangifer tarandus platyrhynchus</name>
    <name type="common">Svalbard reindeer</name>
    <dbReference type="NCBI Taxonomy" id="3082113"/>
    <lineage>
        <taxon>Eukaryota</taxon>
        <taxon>Metazoa</taxon>
        <taxon>Chordata</taxon>
        <taxon>Craniata</taxon>
        <taxon>Vertebrata</taxon>
        <taxon>Euteleostomi</taxon>
        <taxon>Mammalia</taxon>
        <taxon>Eutheria</taxon>
        <taxon>Laurasiatheria</taxon>
        <taxon>Artiodactyla</taxon>
        <taxon>Ruminantia</taxon>
        <taxon>Pecora</taxon>
        <taxon>Cervidae</taxon>
        <taxon>Odocoileinae</taxon>
        <taxon>Rangifer</taxon>
    </lineage>
</organism>
<reference evidence="2" key="1">
    <citation type="submission" date="2023-04" db="EMBL/GenBank/DDBJ databases">
        <authorList>
            <consortium name="ELIXIR-Norway"/>
        </authorList>
    </citation>
    <scope>NUCLEOTIDE SEQUENCE [LARGE SCALE GENOMIC DNA]</scope>
</reference>
<gene>
    <name evidence="2" type="ORF">MRATA1EN1_LOCUS31184</name>
</gene>
<feature type="region of interest" description="Disordered" evidence="1">
    <location>
        <begin position="42"/>
        <end position="62"/>
    </location>
</feature>
<comment type="caution">
    <text evidence="2">The sequence shown here is derived from an EMBL/GenBank/DDBJ whole genome shotgun (WGS) entry which is preliminary data.</text>
</comment>
<keyword evidence="3" id="KW-1185">Reference proteome</keyword>
<name>A0ABN8XPQ1_RANTA</name>
<feature type="compositionally biased region" description="Basic and acidic residues" evidence="1">
    <location>
        <begin position="52"/>
        <end position="62"/>
    </location>
</feature>
<evidence type="ECO:0000313" key="2">
    <source>
        <dbReference type="EMBL" id="CAI9149566.1"/>
    </source>
</evidence>
<dbReference type="Proteomes" id="UP001176941">
    <property type="component" value="Unassembled WGS sequence"/>
</dbReference>
<protein>
    <submittedName>
        <fullName evidence="2">Uncharacterized protein</fullName>
    </submittedName>
</protein>
<sequence>MPVATAPAFPNILPAAGVLHAATRVRPPPAAGYAIVEEVSRPSSCPGDAVGGEERAGAEHEHACARRAALTAGGLSRSDSS</sequence>
<evidence type="ECO:0000313" key="3">
    <source>
        <dbReference type="Proteomes" id="UP001176941"/>
    </source>
</evidence>
<proteinExistence type="predicted"/>
<accession>A0ABN8XPQ1</accession>
<dbReference type="EMBL" id="CATKSN020000412">
    <property type="protein sequence ID" value="CAI9149566.1"/>
    <property type="molecule type" value="Genomic_DNA"/>
</dbReference>
<evidence type="ECO:0000256" key="1">
    <source>
        <dbReference type="SAM" id="MobiDB-lite"/>
    </source>
</evidence>